<name>X1MYC0_9ZZZZ</name>
<proteinExistence type="predicted"/>
<protein>
    <recommendedName>
        <fullName evidence="2">Glycosyltransferase 2-like domain-containing protein</fullName>
    </recommendedName>
</protein>
<dbReference type="InterPro" id="IPR029044">
    <property type="entry name" value="Nucleotide-diphossugar_trans"/>
</dbReference>
<dbReference type="SUPFAM" id="SSF53448">
    <property type="entry name" value="Nucleotide-diphospho-sugar transferases"/>
    <property type="match status" value="1"/>
</dbReference>
<gene>
    <name evidence="1" type="ORF">S06H3_29189</name>
</gene>
<accession>X1MYC0</accession>
<reference evidence="1" key="1">
    <citation type="journal article" date="2014" name="Front. Microbiol.">
        <title>High frequency of phylogenetically diverse reductive dehalogenase-homologous genes in deep subseafloor sedimentary metagenomes.</title>
        <authorList>
            <person name="Kawai M."/>
            <person name="Futagami T."/>
            <person name="Toyoda A."/>
            <person name="Takaki Y."/>
            <person name="Nishi S."/>
            <person name="Hori S."/>
            <person name="Arai W."/>
            <person name="Tsubouchi T."/>
            <person name="Morono Y."/>
            <person name="Uchiyama I."/>
            <person name="Ito T."/>
            <person name="Fujiyama A."/>
            <person name="Inagaki F."/>
            <person name="Takami H."/>
        </authorList>
    </citation>
    <scope>NUCLEOTIDE SEQUENCE</scope>
    <source>
        <strain evidence="1">Expedition CK06-06</strain>
    </source>
</reference>
<dbReference type="Pfam" id="PF13704">
    <property type="entry name" value="Glyco_tranf_2_4"/>
    <property type="match status" value="1"/>
</dbReference>
<dbReference type="AlphaFoldDB" id="X1MYC0"/>
<organism evidence="1">
    <name type="scientific">marine sediment metagenome</name>
    <dbReference type="NCBI Taxonomy" id="412755"/>
    <lineage>
        <taxon>unclassified sequences</taxon>
        <taxon>metagenomes</taxon>
        <taxon>ecological metagenomes</taxon>
    </lineage>
</organism>
<sequence>MFKMKIAIVTVWYNEEDLAPFFLKHYSYTDKIFLFLEATDKTKEICEQFPNVQVEDFIQPDGMDDILKVEKINQVVRELKGEFDWVYSVDADELIFPPKEYKDAKDFLFKQQKNSYNLVYTKIFQVYRHVTDEDLDINKPILAQRQHGDPDLTSFFNRSYIKPIP</sequence>
<comment type="caution">
    <text evidence="1">The sequence shown here is derived from an EMBL/GenBank/DDBJ whole genome shotgun (WGS) entry which is preliminary data.</text>
</comment>
<evidence type="ECO:0000313" key="1">
    <source>
        <dbReference type="EMBL" id="GAI19650.1"/>
    </source>
</evidence>
<dbReference type="EMBL" id="BARV01017090">
    <property type="protein sequence ID" value="GAI19650.1"/>
    <property type="molecule type" value="Genomic_DNA"/>
</dbReference>
<evidence type="ECO:0008006" key="2">
    <source>
        <dbReference type="Google" id="ProtNLM"/>
    </source>
</evidence>